<comment type="caution">
    <text evidence="2">The sequence shown here is derived from an EMBL/GenBank/DDBJ whole genome shotgun (WGS) entry which is preliminary data.</text>
</comment>
<keyword evidence="1" id="KW-0732">Signal</keyword>
<evidence type="ECO:0008006" key="4">
    <source>
        <dbReference type="Google" id="ProtNLM"/>
    </source>
</evidence>
<feature type="chain" id="PRO_5045987083" description="ADP-ribosylglycohydrolase" evidence="1">
    <location>
        <begin position="16"/>
        <end position="510"/>
    </location>
</feature>
<evidence type="ECO:0000256" key="1">
    <source>
        <dbReference type="SAM" id="SignalP"/>
    </source>
</evidence>
<dbReference type="Gene3D" id="1.10.4080.10">
    <property type="entry name" value="ADP-ribosylation/Crystallin J1"/>
    <property type="match status" value="1"/>
</dbReference>
<proteinExistence type="predicted"/>
<name>A0ABR1G407_AURAN</name>
<feature type="signal peptide" evidence="1">
    <location>
        <begin position="1"/>
        <end position="15"/>
    </location>
</feature>
<dbReference type="Proteomes" id="UP001363151">
    <property type="component" value="Unassembled WGS sequence"/>
</dbReference>
<accession>A0ABR1G407</accession>
<gene>
    <name evidence="2" type="ORF">SO694_00087169</name>
</gene>
<dbReference type="SUPFAM" id="SSF101478">
    <property type="entry name" value="ADP-ribosylglycohydrolase"/>
    <property type="match status" value="1"/>
</dbReference>
<evidence type="ECO:0000313" key="3">
    <source>
        <dbReference type="Proteomes" id="UP001363151"/>
    </source>
</evidence>
<dbReference type="InterPro" id="IPR036705">
    <property type="entry name" value="Ribosyl_crysJ1_sf"/>
</dbReference>
<dbReference type="EMBL" id="JBBJCI010000121">
    <property type="protein sequence ID" value="KAK7248061.1"/>
    <property type="molecule type" value="Genomic_DNA"/>
</dbReference>
<protein>
    <recommendedName>
        <fullName evidence="4">ADP-ribosylglycohydrolase</fullName>
    </recommendedName>
</protein>
<organism evidence="2 3">
    <name type="scientific">Aureococcus anophagefferens</name>
    <name type="common">Harmful bloom alga</name>
    <dbReference type="NCBI Taxonomy" id="44056"/>
    <lineage>
        <taxon>Eukaryota</taxon>
        <taxon>Sar</taxon>
        <taxon>Stramenopiles</taxon>
        <taxon>Ochrophyta</taxon>
        <taxon>Pelagophyceae</taxon>
        <taxon>Pelagomonadales</taxon>
        <taxon>Pelagomonadaceae</taxon>
        <taxon>Aureococcus</taxon>
    </lineage>
</organism>
<reference evidence="2 3" key="1">
    <citation type="submission" date="2024-03" db="EMBL/GenBank/DDBJ databases">
        <title>Aureococcus anophagefferens CCMP1851 and Kratosvirus quantuckense: Draft genome of a second virus-susceptible host strain in the model system.</title>
        <authorList>
            <person name="Chase E."/>
            <person name="Truchon A.R."/>
            <person name="Schepens W."/>
            <person name="Wilhelm S.W."/>
        </authorList>
    </citation>
    <scope>NUCLEOTIDE SEQUENCE [LARGE SCALE GENOMIC DNA]</scope>
    <source>
        <strain evidence="2 3">CCMP1851</strain>
    </source>
</reference>
<evidence type="ECO:0000313" key="2">
    <source>
        <dbReference type="EMBL" id="KAK7248061.1"/>
    </source>
</evidence>
<keyword evidence="3" id="KW-1185">Reference proteome</keyword>
<sequence length="510" mass="54112">MAALALALCAAVALAKPTEIEYGTIGSKTTYLPGDPLLWSADMTAHWLHASGFPWQAQKARRARLAGGQLLGILEEGKLTTLLAQGRKDVARKRAGDEGKLKKALEAAFAACEARGACGLEDSTRRLGRLANGANWTGDALRDRAAGSLVFSLAGDALAMPVDYLEDARTAAGDGGVAGYAAPQAYHASNVFMADLWARDDKVRSAVGFNVLHKGAAAWPEKHAHPHGLLEAGENTLERLLLRVLLRLVATQQFYFGYEYVTDYAEFMTDPESHNDSWADEGHVKFFASFRSGAEKLEDNVADAIEVANAGILSHAGAMLVAHGRNLAARGMPDAELGALLADELRHHVRHVHRHAHLDRHGVLLGRVLLELLAGDDLRAATARAATELGFDAAKLAKRGARYAEDPYADLAVALASTNGGGAAAHRGALLGALLGAAHGHDALAAAEPALVGGLADRDGIFLDVGRFLDSTLAAEGSPGWLRAHRTRRPPGHRFHGLEMDCLDPDSTVP</sequence>